<reference evidence="3" key="1">
    <citation type="submission" date="2023-03" db="EMBL/GenBank/DDBJ databases">
        <authorList>
            <person name="Steffen K."/>
            <person name="Cardenas P."/>
        </authorList>
    </citation>
    <scope>NUCLEOTIDE SEQUENCE</scope>
</reference>
<dbReference type="NCBIfam" id="TIGR01915">
    <property type="entry name" value="npdG"/>
    <property type="match status" value="1"/>
</dbReference>
<accession>A0AA35WFS6</accession>
<keyword evidence="4" id="KW-1185">Reference proteome</keyword>
<dbReference type="Proteomes" id="UP001174909">
    <property type="component" value="Unassembled WGS sequence"/>
</dbReference>
<feature type="domain" description="Pyrroline-5-carboxylate reductase catalytic N-terminal" evidence="2">
    <location>
        <begin position="2"/>
        <end position="98"/>
    </location>
</feature>
<dbReference type="InterPro" id="IPR010185">
    <property type="entry name" value="NpdG"/>
</dbReference>
<dbReference type="PANTHER" id="PTHR14239">
    <property type="entry name" value="DUDULIN-RELATED"/>
    <property type="match status" value="1"/>
</dbReference>
<dbReference type="GO" id="GO:0006740">
    <property type="term" value="P:NADPH regeneration"/>
    <property type="evidence" value="ECO:0007669"/>
    <property type="project" value="InterPro"/>
</dbReference>
<dbReference type="InterPro" id="IPR028939">
    <property type="entry name" value="P5C_Rdtase_cat_N"/>
</dbReference>
<dbReference type="GO" id="GO:0005886">
    <property type="term" value="C:plasma membrane"/>
    <property type="evidence" value="ECO:0007669"/>
    <property type="project" value="TreeGrafter"/>
</dbReference>
<dbReference type="InterPro" id="IPR036291">
    <property type="entry name" value="NAD(P)-bd_dom_sf"/>
</dbReference>
<name>A0AA35WFS6_GEOBA</name>
<keyword evidence="1" id="KW-0560">Oxidoreductase</keyword>
<evidence type="ECO:0000256" key="1">
    <source>
        <dbReference type="ARBA" id="ARBA00023002"/>
    </source>
</evidence>
<dbReference type="GO" id="GO:0050661">
    <property type="term" value="F:NADP binding"/>
    <property type="evidence" value="ECO:0007669"/>
    <property type="project" value="InterPro"/>
</dbReference>
<evidence type="ECO:0000259" key="2">
    <source>
        <dbReference type="Pfam" id="PF03807"/>
    </source>
</evidence>
<dbReference type="SUPFAM" id="SSF51735">
    <property type="entry name" value="NAD(P)-binding Rossmann-fold domains"/>
    <property type="match status" value="1"/>
</dbReference>
<dbReference type="AlphaFoldDB" id="A0AA35WFS6"/>
<dbReference type="GO" id="GO:0052851">
    <property type="term" value="F:ferric-chelate reductase (NADPH) activity"/>
    <property type="evidence" value="ECO:0007669"/>
    <property type="project" value="TreeGrafter"/>
</dbReference>
<dbReference type="InterPro" id="IPR051267">
    <property type="entry name" value="STEAP_metalloreductase"/>
</dbReference>
<dbReference type="GO" id="GO:0016651">
    <property type="term" value="F:oxidoreductase activity, acting on NAD(P)H"/>
    <property type="evidence" value="ECO:0007669"/>
    <property type="project" value="InterPro"/>
</dbReference>
<dbReference type="GO" id="GO:0008823">
    <property type="term" value="F:cupric reductase (NADH) activity"/>
    <property type="evidence" value="ECO:0007669"/>
    <property type="project" value="TreeGrafter"/>
</dbReference>
<dbReference type="PANTHER" id="PTHR14239:SF0">
    <property type="entry name" value="F420-DEPENDENT NADP REDUCTASE"/>
    <property type="match status" value="1"/>
</dbReference>
<sequence>MIGFIGGTGPEGRGLALRFALAGEDVLIGSRDAVRAQAAADSVLEIAPSISIAGALNAEVAAQSDTAVVAVPYAAQKQTLESLTDELRGKLIINVVAPLAFSKGVASAIKVAAGSAALEAREIIPDATHVAAFHNVSAQELLAPDRPLNTDIVVCSDDSEAKSKVIALAETIKGARGVDGGGLENARYCEDLTALLLNINRIYKAHSMIKIVGI</sequence>
<organism evidence="3 4">
    <name type="scientific">Geodia barretti</name>
    <name type="common">Barrett's horny sponge</name>
    <dbReference type="NCBI Taxonomy" id="519541"/>
    <lineage>
        <taxon>Eukaryota</taxon>
        <taxon>Metazoa</taxon>
        <taxon>Porifera</taxon>
        <taxon>Demospongiae</taxon>
        <taxon>Heteroscleromorpha</taxon>
        <taxon>Tetractinellida</taxon>
        <taxon>Astrophorina</taxon>
        <taxon>Geodiidae</taxon>
        <taxon>Geodia</taxon>
    </lineage>
</organism>
<dbReference type="EMBL" id="CASHTH010001466">
    <property type="protein sequence ID" value="CAI8015701.1"/>
    <property type="molecule type" value="Genomic_DNA"/>
</dbReference>
<dbReference type="GO" id="GO:0015677">
    <property type="term" value="P:copper ion import"/>
    <property type="evidence" value="ECO:0007669"/>
    <property type="project" value="TreeGrafter"/>
</dbReference>
<comment type="caution">
    <text evidence="3">The sequence shown here is derived from an EMBL/GenBank/DDBJ whole genome shotgun (WGS) entry which is preliminary data.</text>
</comment>
<gene>
    <name evidence="3" type="ORF">GBAR_LOCUS9685</name>
</gene>
<proteinExistence type="predicted"/>
<evidence type="ECO:0000313" key="4">
    <source>
        <dbReference type="Proteomes" id="UP001174909"/>
    </source>
</evidence>
<protein>
    <submittedName>
        <fullName evidence="3">F420-dependent NADP reductase</fullName>
    </submittedName>
</protein>
<evidence type="ECO:0000313" key="3">
    <source>
        <dbReference type="EMBL" id="CAI8015701.1"/>
    </source>
</evidence>
<dbReference type="Pfam" id="PF03807">
    <property type="entry name" value="F420_oxidored"/>
    <property type="match status" value="1"/>
</dbReference>
<dbReference type="Gene3D" id="3.40.50.720">
    <property type="entry name" value="NAD(P)-binding Rossmann-like Domain"/>
    <property type="match status" value="1"/>
</dbReference>
<dbReference type="GO" id="GO:0070967">
    <property type="term" value="F:coenzyme F420 binding"/>
    <property type="evidence" value="ECO:0007669"/>
    <property type="project" value="InterPro"/>
</dbReference>